<gene>
    <name evidence="2" type="ORF">HPB51_002952</name>
</gene>
<evidence type="ECO:0000313" key="2">
    <source>
        <dbReference type="EMBL" id="KAH8025056.1"/>
    </source>
</evidence>
<feature type="region of interest" description="Disordered" evidence="1">
    <location>
        <begin position="353"/>
        <end position="390"/>
    </location>
</feature>
<sequence>MPPRCRSVPPLHFVPVNAQPTTRDPRSSISSGPRDSDSSATASAEPAQEVLRSATSLENQEERPSLAESGEGDACQPTAKPDEEPEMREKGTSMPVPIPDSETEATRERDSDILCQVLDECSDPTASSNHASDTATDTEAKKQTPGMLSETSQGAISEALDSQETTREQAGALLPAGNVSPGHMQARERWITKLHGDLQGAEQEFYCTLDSPKSSFSFSSGYLSEDALSPSMRYHNSSSPLPQLSPSRLSPLLPTSCQPPQKETPPVMAAEPTQPTSVQAAADSPPVEEVPTTDAVSASVSARPCSASDQPLRPEQTTQPPSPPFGAPTPLQKMSALVADIPCSSKVYDGTSFPSPFAPPTTSACATSGGSGARRRDGRDGTAFKPTYSNAGHATAGLRLTSSSLHIARPVPTQPHPTGAPRQPCAQEPIAYFVPAARHFQPVPVPQVARMPVESAAAAYDWPSGMGVPLQWGVPRIIYYPAELPGHVPQALFLPDLSPEAQRSALTSAPWLRRQRAPDYNYQLHQQQQQHVATALFQSAPHVSHLTGDARATNSVTFTTAPTSATQTSSPAQKARTSVVRGAASMTWQQQQQHNPQRAYATHYQMTQPLMVTSAGQLHPLAEALYRQEP</sequence>
<feature type="region of interest" description="Disordered" evidence="1">
    <location>
        <begin position="1"/>
        <end position="185"/>
    </location>
</feature>
<comment type="caution">
    <text evidence="2">The sequence shown here is derived from an EMBL/GenBank/DDBJ whole genome shotgun (WGS) entry which is preliminary data.</text>
</comment>
<accession>A0A9J6DT70</accession>
<evidence type="ECO:0000256" key="1">
    <source>
        <dbReference type="SAM" id="MobiDB-lite"/>
    </source>
</evidence>
<name>A0A9J6DT70_RHIMP</name>
<proteinExistence type="predicted"/>
<feature type="compositionally biased region" description="Low complexity" evidence="1">
    <location>
        <begin position="237"/>
        <end position="256"/>
    </location>
</feature>
<dbReference type="Proteomes" id="UP000821866">
    <property type="component" value="Unassembled WGS sequence"/>
</dbReference>
<feature type="compositionally biased region" description="Polar residues" evidence="1">
    <location>
        <begin position="149"/>
        <end position="163"/>
    </location>
</feature>
<dbReference type="AlphaFoldDB" id="A0A9J6DT70"/>
<keyword evidence="3" id="KW-1185">Reference proteome</keyword>
<feature type="region of interest" description="Disordered" evidence="1">
    <location>
        <begin position="232"/>
        <end position="329"/>
    </location>
</feature>
<protein>
    <submittedName>
        <fullName evidence="2">Uncharacterized protein</fullName>
    </submittedName>
</protein>
<dbReference type="EMBL" id="JABSTU010000007">
    <property type="protein sequence ID" value="KAH8025056.1"/>
    <property type="molecule type" value="Genomic_DNA"/>
</dbReference>
<reference evidence="2" key="2">
    <citation type="submission" date="2021-09" db="EMBL/GenBank/DDBJ databases">
        <authorList>
            <person name="Jia N."/>
            <person name="Wang J."/>
            <person name="Shi W."/>
            <person name="Du L."/>
            <person name="Sun Y."/>
            <person name="Zhan W."/>
            <person name="Jiang J."/>
            <person name="Wang Q."/>
            <person name="Zhang B."/>
            <person name="Ji P."/>
            <person name="Sakyi L.B."/>
            <person name="Cui X."/>
            <person name="Yuan T."/>
            <person name="Jiang B."/>
            <person name="Yang W."/>
            <person name="Lam T.T.-Y."/>
            <person name="Chang Q."/>
            <person name="Ding S."/>
            <person name="Wang X."/>
            <person name="Zhu J."/>
            <person name="Ruan X."/>
            <person name="Zhao L."/>
            <person name="Wei J."/>
            <person name="Que T."/>
            <person name="Du C."/>
            <person name="Cheng J."/>
            <person name="Dai P."/>
            <person name="Han X."/>
            <person name="Huang E."/>
            <person name="Gao Y."/>
            <person name="Liu J."/>
            <person name="Shao H."/>
            <person name="Ye R."/>
            <person name="Li L."/>
            <person name="Wei W."/>
            <person name="Wang X."/>
            <person name="Wang C."/>
            <person name="Huo Q."/>
            <person name="Li W."/>
            <person name="Guo W."/>
            <person name="Chen H."/>
            <person name="Chen S."/>
            <person name="Zhou L."/>
            <person name="Zhou L."/>
            <person name="Ni X."/>
            <person name="Tian J."/>
            <person name="Zhou Y."/>
            <person name="Sheng Y."/>
            <person name="Liu T."/>
            <person name="Pan Y."/>
            <person name="Xia L."/>
            <person name="Li J."/>
            <person name="Zhao F."/>
            <person name="Cao W."/>
        </authorList>
    </citation>
    <scope>NUCLEOTIDE SEQUENCE</scope>
    <source>
        <strain evidence="2">Rmic-2018</strain>
        <tissue evidence="2">Larvae</tissue>
    </source>
</reference>
<evidence type="ECO:0000313" key="3">
    <source>
        <dbReference type="Proteomes" id="UP000821866"/>
    </source>
</evidence>
<feature type="compositionally biased region" description="Low complexity" evidence="1">
    <location>
        <begin position="353"/>
        <end position="368"/>
    </location>
</feature>
<feature type="compositionally biased region" description="Polar residues" evidence="1">
    <location>
        <begin position="124"/>
        <end position="137"/>
    </location>
</feature>
<organism evidence="2 3">
    <name type="scientific">Rhipicephalus microplus</name>
    <name type="common">Cattle tick</name>
    <name type="synonym">Boophilus microplus</name>
    <dbReference type="NCBI Taxonomy" id="6941"/>
    <lineage>
        <taxon>Eukaryota</taxon>
        <taxon>Metazoa</taxon>
        <taxon>Ecdysozoa</taxon>
        <taxon>Arthropoda</taxon>
        <taxon>Chelicerata</taxon>
        <taxon>Arachnida</taxon>
        <taxon>Acari</taxon>
        <taxon>Parasitiformes</taxon>
        <taxon>Ixodida</taxon>
        <taxon>Ixodoidea</taxon>
        <taxon>Ixodidae</taxon>
        <taxon>Rhipicephalinae</taxon>
        <taxon>Rhipicephalus</taxon>
        <taxon>Boophilus</taxon>
    </lineage>
</organism>
<reference evidence="2" key="1">
    <citation type="journal article" date="2020" name="Cell">
        <title>Large-Scale Comparative Analyses of Tick Genomes Elucidate Their Genetic Diversity and Vector Capacities.</title>
        <authorList>
            <consortium name="Tick Genome and Microbiome Consortium (TIGMIC)"/>
            <person name="Jia N."/>
            <person name="Wang J."/>
            <person name="Shi W."/>
            <person name="Du L."/>
            <person name="Sun Y."/>
            <person name="Zhan W."/>
            <person name="Jiang J.F."/>
            <person name="Wang Q."/>
            <person name="Zhang B."/>
            <person name="Ji P."/>
            <person name="Bell-Sakyi L."/>
            <person name="Cui X.M."/>
            <person name="Yuan T.T."/>
            <person name="Jiang B.G."/>
            <person name="Yang W.F."/>
            <person name="Lam T.T."/>
            <person name="Chang Q.C."/>
            <person name="Ding S.J."/>
            <person name="Wang X.J."/>
            <person name="Zhu J.G."/>
            <person name="Ruan X.D."/>
            <person name="Zhao L."/>
            <person name="Wei J.T."/>
            <person name="Ye R.Z."/>
            <person name="Que T.C."/>
            <person name="Du C.H."/>
            <person name="Zhou Y.H."/>
            <person name="Cheng J.X."/>
            <person name="Dai P.F."/>
            <person name="Guo W.B."/>
            <person name="Han X.H."/>
            <person name="Huang E.J."/>
            <person name="Li L.F."/>
            <person name="Wei W."/>
            <person name="Gao Y.C."/>
            <person name="Liu J.Z."/>
            <person name="Shao H.Z."/>
            <person name="Wang X."/>
            <person name="Wang C.C."/>
            <person name="Yang T.C."/>
            <person name="Huo Q.B."/>
            <person name="Li W."/>
            <person name="Chen H.Y."/>
            <person name="Chen S.E."/>
            <person name="Zhou L.G."/>
            <person name="Ni X.B."/>
            <person name="Tian J.H."/>
            <person name="Sheng Y."/>
            <person name="Liu T."/>
            <person name="Pan Y.S."/>
            <person name="Xia L.Y."/>
            <person name="Li J."/>
            <person name="Zhao F."/>
            <person name="Cao W.C."/>
        </authorList>
    </citation>
    <scope>NUCLEOTIDE SEQUENCE</scope>
    <source>
        <strain evidence="2">Rmic-2018</strain>
    </source>
</reference>